<dbReference type="SUPFAM" id="SSF54695">
    <property type="entry name" value="POZ domain"/>
    <property type="match status" value="1"/>
</dbReference>
<feature type="domain" description="BTB" evidence="1">
    <location>
        <begin position="43"/>
        <end position="87"/>
    </location>
</feature>
<dbReference type="InterPro" id="IPR000210">
    <property type="entry name" value="BTB/POZ_dom"/>
</dbReference>
<dbReference type="Pfam" id="PF00651">
    <property type="entry name" value="BTB"/>
    <property type="match status" value="1"/>
</dbReference>
<dbReference type="InterPro" id="IPR011333">
    <property type="entry name" value="SKP1/BTB/POZ_sf"/>
</dbReference>
<evidence type="ECO:0000259" key="1">
    <source>
        <dbReference type="Pfam" id="PF00651"/>
    </source>
</evidence>
<dbReference type="AlphaFoldDB" id="A0A9X6NGR3"/>
<proteinExistence type="predicted"/>
<protein>
    <recommendedName>
        <fullName evidence="1">BTB domain-containing protein</fullName>
    </recommendedName>
</protein>
<evidence type="ECO:0000313" key="2">
    <source>
        <dbReference type="EMBL" id="OWA52708.1"/>
    </source>
</evidence>
<name>A0A9X6NGR3_HYPEX</name>
<dbReference type="PANTHER" id="PTHR24413">
    <property type="entry name" value="SPECKLE-TYPE POZ PROTEIN"/>
    <property type="match status" value="1"/>
</dbReference>
<dbReference type="Gene3D" id="3.30.710.10">
    <property type="entry name" value="Potassium Channel Kv1.1, Chain A"/>
    <property type="match status" value="1"/>
</dbReference>
<sequence length="152" mass="17073">MPLSKCQIWQSYLTLGLRREPRKTKITAKLQADQANFQSNRNLTAPLNFIYGGAIKEVPKTTSTLLAAADKYQLLHLKDVCVEHLRRSVSLVNAAERIILAKRHGVPELKDFVFAFLKKSNAKGFAESGGLKSVREYNCNLADQTALLWDNL</sequence>
<evidence type="ECO:0000313" key="3">
    <source>
        <dbReference type="Proteomes" id="UP000192578"/>
    </source>
</evidence>
<organism evidence="2 3">
    <name type="scientific">Hypsibius exemplaris</name>
    <name type="common">Freshwater tardigrade</name>
    <dbReference type="NCBI Taxonomy" id="2072580"/>
    <lineage>
        <taxon>Eukaryota</taxon>
        <taxon>Metazoa</taxon>
        <taxon>Ecdysozoa</taxon>
        <taxon>Tardigrada</taxon>
        <taxon>Eutardigrada</taxon>
        <taxon>Parachela</taxon>
        <taxon>Hypsibioidea</taxon>
        <taxon>Hypsibiidae</taxon>
        <taxon>Hypsibius</taxon>
    </lineage>
</organism>
<comment type="caution">
    <text evidence="2">The sequence shown here is derived from an EMBL/GenBank/DDBJ whole genome shotgun (WGS) entry which is preliminary data.</text>
</comment>
<gene>
    <name evidence="2" type="ORF">BV898_17154</name>
</gene>
<reference evidence="3" key="1">
    <citation type="submission" date="2017-01" db="EMBL/GenBank/DDBJ databases">
        <title>Comparative genomics of anhydrobiosis in the tardigrade Hypsibius dujardini.</title>
        <authorList>
            <person name="Yoshida Y."/>
            <person name="Koutsovoulos G."/>
            <person name="Laetsch D."/>
            <person name="Stevens L."/>
            <person name="Kumar S."/>
            <person name="Horikawa D."/>
            <person name="Ishino K."/>
            <person name="Komine S."/>
            <person name="Tomita M."/>
            <person name="Blaxter M."/>
            <person name="Arakawa K."/>
        </authorList>
    </citation>
    <scope>NUCLEOTIDE SEQUENCE [LARGE SCALE GENOMIC DNA]</scope>
    <source>
        <strain evidence="3">Z151</strain>
    </source>
</reference>
<dbReference type="OrthoDB" id="6434910at2759"/>
<dbReference type="Proteomes" id="UP000192578">
    <property type="component" value="Unassembled WGS sequence"/>
</dbReference>
<accession>A0A9X6NGR3</accession>
<dbReference type="EMBL" id="MTYJ01000282">
    <property type="protein sequence ID" value="OWA52708.1"/>
    <property type="molecule type" value="Genomic_DNA"/>
</dbReference>
<keyword evidence="3" id="KW-1185">Reference proteome</keyword>